<evidence type="ECO:0000256" key="1">
    <source>
        <dbReference type="SAM" id="MobiDB-lite"/>
    </source>
</evidence>
<reference evidence="2" key="1">
    <citation type="submission" date="2023-05" db="EMBL/GenBank/DDBJ databases">
        <authorList>
            <person name="Stuckert A."/>
        </authorList>
    </citation>
    <scope>NUCLEOTIDE SEQUENCE</scope>
</reference>
<protein>
    <submittedName>
        <fullName evidence="2">Uncharacterized protein</fullName>
    </submittedName>
</protein>
<comment type="caution">
    <text evidence="2">The sequence shown here is derived from an EMBL/GenBank/DDBJ whole genome shotgun (WGS) entry which is preliminary data.</text>
</comment>
<feature type="non-terminal residue" evidence="2">
    <location>
        <position position="136"/>
    </location>
</feature>
<gene>
    <name evidence="2" type="ORF">SPARVUS_LOCUS6586733</name>
</gene>
<feature type="region of interest" description="Disordered" evidence="1">
    <location>
        <begin position="1"/>
        <end position="20"/>
    </location>
</feature>
<evidence type="ECO:0000313" key="2">
    <source>
        <dbReference type="EMBL" id="CAI9567731.1"/>
    </source>
</evidence>
<accession>A0ABN9D5E4</accession>
<dbReference type="Proteomes" id="UP001162483">
    <property type="component" value="Unassembled WGS sequence"/>
</dbReference>
<dbReference type="EMBL" id="CATNWA010014118">
    <property type="protein sequence ID" value="CAI9567731.1"/>
    <property type="molecule type" value="Genomic_DNA"/>
</dbReference>
<organism evidence="2 3">
    <name type="scientific">Staurois parvus</name>
    <dbReference type="NCBI Taxonomy" id="386267"/>
    <lineage>
        <taxon>Eukaryota</taxon>
        <taxon>Metazoa</taxon>
        <taxon>Chordata</taxon>
        <taxon>Craniata</taxon>
        <taxon>Vertebrata</taxon>
        <taxon>Euteleostomi</taxon>
        <taxon>Amphibia</taxon>
        <taxon>Batrachia</taxon>
        <taxon>Anura</taxon>
        <taxon>Neobatrachia</taxon>
        <taxon>Ranoidea</taxon>
        <taxon>Ranidae</taxon>
        <taxon>Staurois</taxon>
    </lineage>
</organism>
<proteinExistence type="predicted"/>
<evidence type="ECO:0000313" key="3">
    <source>
        <dbReference type="Proteomes" id="UP001162483"/>
    </source>
</evidence>
<sequence>MGMRGHSFAWTPVPRDTQGRSPCTTWEIAAHMGTEVPSMVAISSAGDVPLELMAPARGSRIPLCGWCGCRYVCRSRIPLCRGCSCRYLCGSPIPLCGWCGCRYLCGSPIPLCGWCGCKYLCGSCSGTTRTDVNQVS</sequence>
<keyword evidence="3" id="KW-1185">Reference proteome</keyword>
<name>A0ABN9D5E4_9NEOB</name>